<protein>
    <submittedName>
        <fullName evidence="6">Nuclease-like protein</fullName>
    </submittedName>
</protein>
<evidence type="ECO:0000259" key="5">
    <source>
        <dbReference type="PROSITE" id="PS50830"/>
    </source>
</evidence>
<evidence type="ECO:0000313" key="7">
    <source>
        <dbReference type="Proteomes" id="UP000034235"/>
    </source>
</evidence>
<gene>
    <name evidence="6" type="ORF">US86_C0018G0003</name>
</gene>
<evidence type="ECO:0000313" key="6">
    <source>
        <dbReference type="EMBL" id="KKQ64651.1"/>
    </source>
</evidence>
<evidence type="ECO:0000256" key="3">
    <source>
        <dbReference type="ARBA" id="ARBA00022801"/>
    </source>
</evidence>
<keyword evidence="4" id="KW-0472">Membrane</keyword>
<dbReference type="PANTHER" id="PTHR12302">
    <property type="entry name" value="EBNA2 BINDING PROTEIN P100"/>
    <property type="match status" value="1"/>
</dbReference>
<dbReference type="InterPro" id="IPR016071">
    <property type="entry name" value="Staphylococal_nuclease_OB-fold"/>
</dbReference>
<feature type="domain" description="TNase-like" evidence="5">
    <location>
        <begin position="54"/>
        <end position="190"/>
    </location>
</feature>
<dbReference type="AlphaFoldDB" id="A0A0G0MIE0"/>
<dbReference type="Gene3D" id="2.40.50.90">
    <property type="match status" value="1"/>
</dbReference>
<keyword evidence="2" id="KW-0255">Endonuclease</keyword>
<dbReference type="Pfam" id="PF00565">
    <property type="entry name" value="SNase"/>
    <property type="match status" value="1"/>
</dbReference>
<evidence type="ECO:0000256" key="4">
    <source>
        <dbReference type="SAM" id="Phobius"/>
    </source>
</evidence>
<organism evidence="6 7">
    <name type="scientific">Candidatus Daviesbacteria bacterium GW2011_GWA2_38_24</name>
    <dbReference type="NCBI Taxonomy" id="1618422"/>
    <lineage>
        <taxon>Bacteria</taxon>
        <taxon>Candidatus Daviesiibacteriota</taxon>
    </lineage>
</organism>
<keyword evidence="4" id="KW-1133">Transmembrane helix</keyword>
<dbReference type="InterPro" id="IPR035437">
    <property type="entry name" value="SNase_OB-fold_sf"/>
</dbReference>
<dbReference type="GO" id="GO:0004519">
    <property type="term" value="F:endonuclease activity"/>
    <property type="evidence" value="ECO:0007669"/>
    <property type="project" value="UniProtKB-KW"/>
</dbReference>
<dbReference type="SUPFAM" id="SSF50199">
    <property type="entry name" value="Staphylococcal nuclease"/>
    <property type="match status" value="1"/>
</dbReference>
<proteinExistence type="predicted"/>
<dbReference type="SMART" id="SM00318">
    <property type="entry name" value="SNc"/>
    <property type="match status" value="1"/>
</dbReference>
<dbReference type="Proteomes" id="UP000034235">
    <property type="component" value="Unassembled WGS sequence"/>
</dbReference>
<keyword evidence="4" id="KW-0812">Transmembrane</keyword>
<feature type="transmembrane region" description="Helical" evidence="4">
    <location>
        <begin position="9"/>
        <end position="24"/>
    </location>
</feature>
<dbReference type="PANTHER" id="PTHR12302:SF3">
    <property type="entry name" value="SERINE_THREONINE-PROTEIN KINASE 31"/>
    <property type="match status" value="1"/>
</dbReference>
<keyword evidence="3" id="KW-0378">Hydrolase</keyword>
<keyword evidence="1" id="KW-0540">Nuclease</keyword>
<evidence type="ECO:0000256" key="2">
    <source>
        <dbReference type="ARBA" id="ARBA00022759"/>
    </source>
</evidence>
<dbReference type="EMBL" id="LBUP01000018">
    <property type="protein sequence ID" value="KKQ64651.1"/>
    <property type="molecule type" value="Genomic_DNA"/>
</dbReference>
<name>A0A0G0MIE0_9BACT</name>
<sequence length="195" mass="22099">MGQFDKKQSVYILVIILAVLQLFFNRNNPLPKVSLISPTNSPVPSPTTIITPSEKQLVKVVRAIDGDTVEIEGNIKVRYIGINTPELHDPRRPVQCYGQISADENKKLVEGKEVYIQKDVSEVDKYKRLLRYVWVGDPSTGSGQVIFVNDYLVRQGFAQVSTFPPDVKYVSQFLEAQKEAMENKRGLWKDCPTDK</sequence>
<dbReference type="GO" id="GO:0016787">
    <property type="term" value="F:hydrolase activity"/>
    <property type="evidence" value="ECO:0007669"/>
    <property type="project" value="UniProtKB-KW"/>
</dbReference>
<reference evidence="6 7" key="1">
    <citation type="journal article" date="2015" name="Nature">
        <title>rRNA introns, odd ribosomes, and small enigmatic genomes across a large radiation of phyla.</title>
        <authorList>
            <person name="Brown C.T."/>
            <person name="Hug L.A."/>
            <person name="Thomas B.C."/>
            <person name="Sharon I."/>
            <person name="Castelle C.J."/>
            <person name="Singh A."/>
            <person name="Wilkins M.J."/>
            <person name="Williams K.H."/>
            <person name="Banfield J.F."/>
        </authorList>
    </citation>
    <scope>NUCLEOTIDE SEQUENCE [LARGE SCALE GENOMIC DNA]</scope>
</reference>
<dbReference type="PROSITE" id="PS50830">
    <property type="entry name" value="TNASE_3"/>
    <property type="match status" value="1"/>
</dbReference>
<accession>A0A0G0MIE0</accession>
<evidence type="ECO:0000256" key="1">
    <source>
        <dbReference type="ARBA" id="ARBA00022722"/>
    </source>
</evidence>
<comment type="caution">
    <text evidence="6">The sequence shown here is derived from an EMBL/GenBank/DDBJ whole genome shotgun (WGS) entry which is preliminary data.</text>
</comment>